<reference evidence="2 3" key="1">
    <citation type="submission" date="2017-06" db="EMBL/GenBank/DDBJ databases">
        <title>Genome Sequencing of the methanotroph Methylovulum psychrotolerants str. HV10-M2 isolated from a high-altitude environment.</title>
        <authorList>
            <person name="Mateos-Rivera A."/>
        </authorList>
    </citation>
    <scope>NUCLEOTIDE SEQUENCE [LARGE SCALE GENOMIC DNA]</scope>
    <source>
        <strain evidence="2 3">HV10_M2</strain>
    </source>
</reference>
<dbReference type="AlphaFoldDB" id="A0A1Z4BWN9"/>
<organism evidence="2 3">
    <name type="scientific">Methylovulum psychrotolerans</name>
    <dbReference type="NCBI Taxonomy" id="1704499"/>
    <lineage>
        <taxon>Bacteria</taxon>
        <taxon>Pseudomonadati</taxon>
        <taxon>Pseudomonadota</taxon>
        <taxon>Gammaproteobacteria</taxon>
        <taxon>Methylococcales</taxon>
        <taxon>Methylococcaceae</taxon>
        <taxon>Methylovulum</taxon>
    </lineage>
</organism>
<dbReference type="EMBL" id="CP022129">
    <property type="protein sequence ID" value="ASF45649.1"/>
    <property type="molecule type" value="Genomic_DNA"/>
</dbReference>
<sequence length="230" mass="24192">MIRTAIKTTILFFILLFSGHIASAQAQSINGGWLADNGDLIFLVKSTKNKVIALDISAAKQLRYVLTGEMTGDQLTLATKDGTTTLTATVVGESFTGILSPAAAEPQDLNANLYFAYNGSSYDGVWKTDGADSYLLYATLKLKGVATTITASFAMSGNQTLSYNVFLGTPAAADNNGDMGYAGVSMLDYSVLKLAFPSTTTANATLSKGKTNTKSTLAKTIAVTKKSGEF</sequence>
<dbReference type="RefSeq" id="WP_088618525.1">
    <property type="nucleotide sequence ID" value="NZ_CP022129.1"/>
</dbReference>
<keyword evidence="1" id="KW-0732">Signal</keyword>
<dbReference type="KEGG" id="mpsy:CEK71_05955"/>
<evidence type="ECO:0000313" key="3">
    <source>
        <dbReference type="Proteomes" id="UP000197019"/>
    </source>
</evidence>
<protein>
    <submittedName>
        <fullName evidence="2">Uncharacterized protein</fullName>
    </submittedName>
</protein>
<feature type="signal peptide" evidence="1">
    <location>
        <begin position="1"/>
        <end position="26"/>
    </location>
</feature>
<dbReference type="Proteomes" id="UP000197019">
    <property type="component" value="Chromosome"/>
</dbReference>
<evidence type="ECO:0000313" key="2">
    <source>
        <dbReference type="EMBL" id="ASF45649.1"/>
    </source>
</evidence>
<evidence type="ECO:0000256" key="1">
    <source>
        <dbReference type="SAM" id="SignalP"/>
    </source>
</evidence>
<accession>A0A1Z4BWN9</accession>
<gene>
    <name evidence="2" type="ORF">CEK71_05955</name>
</gene>
<keyword evidence="3" id="KW-1185">Reference proteome</keyword>
<proteinExistence type="predicted"/>
<dbReference type="OrthoDB" id="9963329at2"/>
<feature type="chain" id="PRO_5013119984" evidence="1">
    <location>
        <begin position="27"/>
        <end position="230"/>
    </location>
</feature>
<name>A0A1Z4BWN9_9GAMM</name>